<feature type="transmembrane region" description="Helical" evidence="7">
    <location>
        <begin position="363"/>
        <end position="381"/>
    </location>
</feature>
<evidence type="ECO:0000259" key="9">
    <source>
        <dbReference type="Pfam" id="PF12704"/>
    </source>
</evidence>
<evidence type="ECO:0000256" key="5">
    <source>
        <dbReference type="ARBA" id="ARBA00023136"/>
    </source>
</evidence>
<feature type="transmembrane region" description="Helical" evidence="7">
    <location>
        <begin position="15"/>
        <end position="36"/>
    </location>
</feature>
<evidence type="ECO:0000256" key="4">
    <source>
        <dbReference type="ARBA" id="ARBA00022989"/>
    </source>
</evidence>
<dbReference type="RefSeq" id="WP_367844596.1">
    <property type="nucleotide sequence ID" value="NZ_JBFOHL010000006.1"/>
</dbReference>
<feature type="domain" description="MacB-like periplasmic core" evidence="9">
    <location>
        <begin position="26"/>
        <end position="234"/>
    </location>
</feature>
<evidence type="ECO:0000256" key="7">
    <source>
        <dbReference type="SAM" id="Phobius"/>
    </source>
</evidence>
<dbReference type="PANTHER" id="PTHR30572:SF4">
    <property type="entry name" value="ABC TRANSPORTER PERMEASE YTRF"/>
    <property type="match status" value="1"/>
</dbReference>
<evidence type="ECO:0000313" key="10">
    <source>
        <dbReference type="EMBL" id="MEW9624290.1"/>
    </source>
</evidence>
<feature type="domain" description="ABC3 transporter permease C-terminal" evidence="8">
    <location>
        <begin position="282"/>
        <end position="391"/>
    </location>
</feature>
<dbReference type="InterPro" id="IPR025857">
    <property type="entry name" value="MacB_PCD"/>
</dbReference>
<comment type="subcellular location">
    <subcellularLocation>
        <location evidence="1">Cell membrane</location>
        <topology evidence="1">Multi-pass membrane protein</topology>
    </subcellularLocation>
</comment>
<evidence type="ECO:0000256" key="3">
    <source>
        <dbReference type="ARBA" id="ARBA00022692"/>
    </source>
</evidence>
<dbReference type="Pfam" id="PF02687">
    <property type="entry name" value="FtsX"/>
    <property type="match status" value="1"/>
</dbReference>
<keyword evidence="5 7" id="KW-0472">Membrane</keyword>
<feature type="transmembrane region" description="Helical" evidence="7">
    <location>
        <begin position="329"/>
        <end position="351"/>
    </location>
</feature>
<feature type="transmembrane region" description="Helical" evidence="7">
    <location>
        <begin position="273"/>
        <end position="302"/>
    </location>
</feature>
<dbReference type="Proteomes" id="UP001556170">
    <property type="component" value="Unassembled WGS sequence"/>
</dbReference>
<evidence type="ECO:0000256" key="1">
    <source>
        <dbReference type="ARBA" id="ARBA00004651"/>
    </source>
</evidence>
<accession>A0ABV3QNW9</accession>
<evidence type="ECO:0000259" key="8">
    <source>
        <dbReference type="Pfam" id="PF02687"/>
    </source>
</evidence>
<dbReference type="PANTHER" id="PTHR30572">
    <property type="entry name" value="MEMBRANE COMPONENT OF TRANSPORTER-RELATED"/>
    <property type="match status" value="1"/>
</dbReference>
<keyword evidence="4 7" id="KW-1133">Transmembrane helix</keyword>
<dbReference type="EMBL" id="JBFOHL010000006">
    <property type="protein sequence ID" value="MEW9624290.1"/>
    <property type="molecule type" value="Genomic_DNA"/>
</dbReference>
<keyword evidence="11" id="KW-1185">Reference proteome</keyword>
<reference evidence="10 11" key="1">
    <citation type="submission" date="2024-06" db="EMBL/GenBank/DDBJ databases">
        <authorList>
            <person name="Woo H."/>
        </authorList>
    </citation>
    <scope>NUCLEOTIDE SEQUENCE [LARGE SCALE GENOMIC DNA]</scope>
    <source>
        <strain evidence="10 11">S2-g</strain>
    </source>
</reference>
<comment type="caution">
    <text evidence="10">The sequence shown here is derived from an EMBL/GenBank/DDBJ whole genome shotgun (WGS) entry which is preliminary data.</text>
</comment>
<comment type="similarity">
    <text evidence="6">Belongs to the ABC-4 integral membrane protein family.</text>
</comment>
<organism evidence="10 11">
    <name type="scientific">Rhodanobacter geophilus</name>
    <dbReference type="NCBI Taxonomy" id="3162488"/>
    <lineage>
        <taxon>Bacteria</taxon>
        <taxon>Pseudomonadati</taxon>
        <taxon>Pseudomonadota</taxon>
        <taxon>Gammaproteobacteria</taxon>
        <taxon>Lysobacterales</taxon>
        <taxon>Rhodanobacteraceae</taxon>
        <taxon>Rhodanobacter</taxon>
    </lineage>
</organism>
<dbReference type="Pfam" id="PF12704">
    <property type="entry name" value="MacB_PCD"/>
    <property type="match status" value="1"/>
</dbReference>
<evidence type="ECO:0000256" key="6">
    <source>
        <dbReference type="ARBA" id="ARBA00038076"/>
    </source>
</evidence>
<protein>
    <submittedName>
        <fullName evidence="10">ABC transporter permease</fullName>
    </submittedName>
</protein>
<dbReference type="InterPro" id="IPR050250">
    <property type="entry name" value="Macrolide_Exporter_MacB"/>
</dbReference>
<name>A0ABV3QNW9_9GAMM</name>
<evidence type="ECO:0000256" key="2">
    <source>
        <dbReference type="ARBA" id="ARBA00022475"/>
    </source>
</evidence>
<proteinExistence type="inferred from homology"/>
<gene>
    <name evidence="10" type="ORF">ABQJ56_08605</name>
</gene>
<keyword evidence="2" id="KW-1003">Cell membrane</keyword>
<dbReference type="InterPro" id="IPR003838">
    <property type="entry name" value="ABC3_permease_C"/>
</dbReference>
<sequence length="399" mass="43115">MEFRPILSALRRHKLAAGLLVLEIAVACAILCNAVFMIRQRLAQMQVHTGLAESGLVWLMTDGVSGDAATPVTERNLAALRGIAGVQSVATVVSLPLANNDMNFNPSMDADGTRRGPNVQLMLGSPGYLQTLGLKLVEGRDFDADEYAGMDVWMPQSSSMIITRALAGRLWPEQDALGRTFWIGNRRFRVIGVVDHMVRGELRGTASEYVALFAARPASALSALYVLRTDPASRGRVLREAADKLMALNPQMLINDKGTYADLRDGYFAGDRAMAWLLATVCVALLVVTALGIGGLASFWVAQRRKQIGVRRAIGATRRDILRYFQAENFLIVTGGVVLGMALAYAINLLLMTHYELPRLPASYFPTGALALWAIGQLAVLGPALRAAAVPPVVATRSV</sequence>
<evidence type="ECO:0000313" key="11">
    <source>
        <dbReference type="Proteomes" id="UP001556170"/>
    </source>
</evidence>
<keyword evidence="3 7" id="KW-0812">Transmembrane</keyword>